<name>A0A6A6U6N2_9PEZI</name>
<gene>
    <name evidence="2" type="ORF">BT63DRAFT_441981</name>
</gene>
<evidence type="ECO:0000313" key="2">
    <source>
        <dbReference type="EMBL" id="KAF2666953.1"/>
    </source>
</evidence>
<proteinExistence type="predicted"/>
<dbReference type="Proteomes" id="UP000799302">
    <property type="component" value="Unassembled WGS sequence"/>
</dbReference>
<feature type="domain" description="F-box" evidence="1">
    <location>
        <begin position="25"/>
        <end position="73"/>
    </location>
</feature>
<keyword evidence="3" id="KW-1185">Reference proteome</keyword>
<dbReference type="InterPro" id="IPR001810">
    <property type="entry name" value="F-box_dom"/>
</dbReference>
<organism evidence="2 3">
    <name type="scientific">Microthyrium microscopicum</name>
    <dbReference type="NCBI Taxonomy" id="703497"/>
    <lineage>
        <taxon>Eukaryota</taxon>
        <taxon>Fungi</taxon>
        <taxon>Dikarya</taxon>
        <taxon>Ascomycota</taxon>
        <taxon>Pezizomycotina</taxon>
        <taxon>Dothideomycetes</taxon>
        <taxon>Dothideomycetes incertae sedis</taxon>
        <taxon>Microthyriales</taxon>
        <taxon>Microthyriaceae</taxon>
        <taxon>Microthyrium</taxon>
    </lineage>
</organism>
<protein>
    <recommendedName>
        <fullName evidence="1">F-box domain-containing protein</fullName>
    </recommendedName>
</protein>
<dbReference type="PROSITE" id="PS50181">
    <property type="entry name" value="FBOX"/>
    <property type="match status" value="1"/>
</dbReference>
<accession>A0A6A6U6N2</accession>
<dbReference type="AlphaFoldDB" id="A0A6A6U6N2"/>
<sequence>MANPNKNQLSLLDSDVADAVSSRRACRFDKLPVEILRLIIIAGLPYSVYNLMRVCKRFREVMVEPGNGYVMKIQLEFYHTAFRICFANRTHNPENDDVISTVLLWKLLHQPNFARLEHDANHHEISRLRLSLLGAHFYHQQYQQVLVTDFSNGMQGVLSNAITPFRDVYVQRLRFQLTKDVNKRPKAFETLGLQFCSNLQLLHIDMKTAKLMSVWLKDISLSKLLGSSSFSRLHTLILDREVVCRSSMSMQDIAAFLSLPALQHLFVIGRTNDYTHKLCTHGERDIADTCAVEKLVVPLKDITTQWQKIKTIAFTGADHFMSLDNILELISAIKGLKASVQWLNYPKRSDFKRPIRGFFFNTEKHEAVFRFDPMDRESIKPQPLLLPMYSRSGRHSLVPLPRPSRRYRYKDNGA</sequence>
<reference evidence="2" key="1">
    <citation type="journal article" date="2020" name="Stud. Mycol.">
        <title>101 Dothideomycetes genomes: a test case for predicting lifestyles and emergence of pathogens.</title>
        <authorList>
            <person name="Haridas S."/>
            <person name="Albert R."/>
            <person name="Binder M."/>
            <person name="Bloem J."/>
            <person name="Labutti K."/>
            <person name="Salamov A."/>
            <person name="Andreopoulos B."/>
            <person name="Baker S."/>
            <person name="Barry K."/>
            <person name="Bills G."/>
            <person name="Bluhm B."/>
            <person name="Cannon C."/>
            <person name="Castanera R."/>
            <person name="Culley D."/>
            <person name="Daum C."/>
            <person name="Ezra D."/>
            <person name="Gonzalez J."/>
            <person name="Henrissat B."/>
            <person name="Kuo A."/>
            <person name="Liang C."/>
            <person name="Lipzen A."/>
            <person name="Lutzoni F."/>
            <person name="Magnuson J."/>
            <person name="Mondo S."/>
            <person name="Nolan M."/>
            <person name="Ohm R."/>
            <person name="Pangilinan J."/>
            <person name="Park H.-J."/>
            <person name="Ramirez L."/>
            <person name="Alfaro M."/>
            <person name="Sun H."/>
            <person name="Tritt A."/>
            <person name="Yoshinaga Y."/>
            <person name="Zwiers L.-H."/>
            <person name="Turgeon B."/>
            <person name="Goodwin S."/>
            <person name="Spatafora J."/>
            <person name="Crous P."/>
            <person name="Grigoriev I."/>
        </authorList>
    </citation>
    <scope>NUCLEOTIDE SEQUENCE</scope>
    <source>
        <strain evidence="2">CBS 115976</strain>
    </source>
</reference>
<evidence type="ECO:0000259" key="1">
    <source>
        <dbReference type="PROSITE" id="PS50181"/>
    </source>
</evidence>
<dbReference type="CDD" id="cd09917">
    <property type="entry name" value="F-box_SF"/>
    <property type="match status" value="1"/>
</dbReference>
<evidence type="ECO:0000313" key="3">
    <source>
        <dbReference type="Proteomes" id="UP000799302"/>
    </source>
</evidence>
<dbReference type="EMBL" id="MU004238">
    <property type="protein sequence ID" value="KAF2666953.1"/>
    <property type="molecule type" value="Genomic_DNA"/>
</dbReference>